<accession>A0A9D1G283</accession>
<dbReference type="AlphaFoldDB" id="A0A9D1G283"/>
<reference evidence="4" key="2">
    <citation type="journal article" date="2021" name="PeerJ">
        <title>Extensive microbial diversity within the chicken gut microbiome revealed by metagenomics and culture.</title>
        <authorList>
            <person name="Gilroy R."/>
            <person name="Ravi A."/>
            <person name="Getino M."/>
            <person name="Pursley I."/>
            <person name="Horton D.L."/>
            <person name="Alikhan N.F."/>
            <person name="Baker D."/>
            <person name="Gharbi K."/>
            <person name="Hall N."/>
            <person name="Watson M."/>
            <person name="Adriaenssens E.M."/>
            <person name="Foster-Nyarko E."/>
            <person name="Jarju S."/>
            <person name="Secka A."/>
            <person name="Antonio M."/>
            <person name="Oren A."/>
            <person name="Chaudhuri R.R."/>
            <person name="La Ragione R."/>
            <person name="Hildebrand F."/>
            <person name="Pallen M.J."/>
        </authorList>
    </citation>
    <scope>NUCLEOTIDE SEQUENCE</scope>
    <source>
        <strain evidence="4">13766</strain>
    </source>
</reference>
<dbReference type="SUPFAM" id="SSF53649">
    <property type="entry name" value="Alkaline phosphatase-like"/>
    <property type="match status" value="1"/>
</dbReference>
<keyword evidence="2 4" id="KW-0378">Hydrolase</keyword>
<evidence type="ECO:0000256" key="2">
    <source>
        <dbReference type="ARBA" id="ARBA00022801"/>
    </source>
</evidence>
<organism evidence="4 5">
    <name type="scientific">Candidatus Alectryocaccomicrobium excrementavium</name>
    <dbReference type="NCBI Taxonomy" id="2840668"/>
    <lineage>
        <taxon>Bacteria</taxon>
        <taxon>Bacillati</taxon>
        <taxon>Bacillota</taxon>
        <taxon>Clostridia</taxon>
        <taxon>Candidatus Alectryocaccomicrobium</taxon>
    </lineage>
</organism>
<reference evidence="4" key="1">
    <citation type="submission" date="2020-10" db="EMBL/GenBank/DDBJ databases">
        <authorList>
            <person name="Gilroy R."/>
        </authorList>
    </citation>
    <scope>NUCLEOTIDE SEQUENCE</scope>
    <source>
        <strain evidence="4">13766</strain>
    </source>
</reference>
<comment type="similarity">
    <text evidence="1">Belongs to the sulfatase family.</text>
</comment>
<proteinExistence type="inferred from homology"/>
<dbReference type="GO" id="GO:0004065">
    <property type="term" value="F:arylsulfatase activity"/>
    <property type="evidence" value="ECO:0007669"/>
    <property type="project" value="TreeGrafter"/>
</dbReference>
<protein>
    <submittedName>
        <fullName evidence="4">Sulfatase-like hydrolase/transferase</fullName>
    </submittedName>
</protein>
<dbReference type="Gene3D" id="3.40.720.10">
    <property type="entry name" value="Alkaline Phosphatase, subunit A"/>
    <property type="match status" value="1"/>
</dbReference>
<dbReference type="EMBL" id="DVJN01000178">
    <property type="protein sequence ID" value="HIS93120.1"/>
    <property type="molecule type" value="Genomic_DNA"/>
</dbReference>
<dbReference type="InterPro" id="IPR050738">
    <property type="entry name" value="Sulfatase"/>
</dbReference>
<evidence type="ECO:0000256" key="1">
    <source>
        <dbReference type="ARBA" id="ARBA00008779"/>
    </source>
</evidence>
<dbReference type="Proteomes" id="UP000824140">
    <property type="component" value="Unassembled WGS sequence"/>
</dbReference>
<dbReference type="PANTHER" id="PTHR42693:SF53">
    <property type="entry name" value="ENDO-4-O-SULFATASE"/>
    <property type="match status" value="1"/>
</dbReference>
<dbReference type="PANTHER" id="PTHR42693">
    <property type="entry name" value="ARYLSULFATASE FAMILY MEMBER"/>
    <property type="match status" value="1"/>
</dbReference>
<dbReference type="InterPro" id="IPR000917">
    <property type="entry name" value="Sulfatase_N"/>
</dbReference>
<name>A0A9D1G283_9FIRM</name>
<evidence type="ECO:0000259" key="3">
    <source>
        <dbReference type="Pfam" id="PF00884"/>
    </source>
</evidence>
<comment type="caution">
    <text evidence="4">The sequence shown here is derived from an EMBL/GenBank/DDBJ whole genome shotgun (WGS) entry which is preliminary data.</text>
</comment>
<dbReference type="Pfam" id="PF00884">
    <property type="entry name" value="Sulfatase"/>
    <property type="match status" value="1"/>
</dbReference>
<evidence type="ECO:0000313" key="5">
    <source>
        <dbReference type="Proteomes" id="UP000824140"/>
    </source>
</evidence>
<sequence length="441" mass="49058">MKNLLFLLADQFRFDALGAENPMVQTPHLDALAEAGARFTRAYTPLPVCAPARQALYTGRHPDSFGAYWNYGFFPTPPISPEGAWSRALKAMGYSCGFIGKWNVSPTDGPQAFGYDTVVSAAQYSDGGAQYTGGWLGCESPVPLEQAKTHWLADRAIEFIGAQSGPWHLFVDIGMPHLPCRPSAPFSRMYDPAAIPEWPGWNDTFENKPFAHEQQAWNWNLESMPWEEMASQVARYYGMVSQIDDAIGRILRHVNLKDTLVVFTSDHGDMCGNHRMLDKHCTLYQDIVRVPLILAGAGIEAQVNGNLVSNCLDLPVTLAHLLGFAPPEGAHGQSLFGPARKTITSSGNGQQFGMINSRMITDGHLKYVWNLTDIDELYDLDADKGECHNLIREQYDSPALKALRADLYADLKAHGDPFIRHGWLDGQLLGDRKHKPWRESQ</sequence>
<feature type="domain" description="Sulfatase N-terminal" evidence="3">
    <location>
        <begin position="2"/>
        <end position="323"/>
    </location>
</feature>
<gene>
    <name evidence="4" type="ORF">IAA84_08920</name>
</gene>
<evidence type="ECO:0000313" key="4">
    <source>
        <dbReference type="EMBL" id="HIS93120.1"/>
    </source>
</evidence>
<dbReference type="InterPro" id="IPR017850">
    <property type="entry name" value="Alkaline_phosphatase_core_sf"/>
</dbReference>